<dbReference type="EMBL" id="KK915350">
    <property type="protein sequence ID" value="KDP22914.1"/>
    <property type="molecule type" value="Genomic_DNA"/>
</dbReference>
<reference evidence="1 2" key="1">
    <citation type="journal article" date="2014" name="PLoS ONE">
        <title>Global Analysis of Gene Expression Profiles in Physic Nut (Jatropha curcas L.) Seedlings Exposed to Salt Stress.</title>
        <authorList>
            <person name="Zhang L."/>
            <person name="Zhang C."/>
            <person name="Wu P."/>
            <person name="Chen Y."/>
            <person name="Li M."/>
            <person name="Jiang H."/>
            <person name="Wu G."/>
        </authorList>
    </citation>
    <scope>NUCLEOTIDE SEQUENCE [LARGE SCALE GENOMIC DNA]</scope>
    <source>
        <strain evidence="2">cv. GZQX0401</strain>
        <tissue evidence="1">Young leaves</tissue>
    </source>
</reference>
<dbReference type="OrthoDB" id="10536406at2759"/>
<gene>
    <name evidence="1" type="ORF">JCGZ_01775</name>
</gene>
<sequence>MEKWMKSNVKASKKYVLLNCARLKGTISKDNWELWGEKLGMDVMDARDQIHAQPWLIDEVTKKEEEHDEDVEK</sequence>
<keyword evidence="2" id="KW-1185">Reference proteome</keyword>
<organism evidence="1 2">
    <name type="scientific">Jatropha curcas</name>
    <name type="common">Barbados nut</name>
    <dbReference type="NCBI Taxonomy" id="180498"/>
    <lineage>
        <taxon>Eukaryota</taxon>
        <taxon>Viridiplantae</taxon>
        <taxon>Streptophyta</taxon>
        <taxon>Embryophyta</taxon>
        <taxon>Tracheophyta</taxon>
        <taxon>Spermatophyta</taxon>
        <taxon>Magnoliopsida</taxon>
        <taxon>eudicotyledons</taxon>
        <taxon>Gunneridae</taxon>
        <taxon>Pentapetalae</taxon>
        <taxon>rosids</taxon>
        <taxon>fabids</taxon>
        <taxon>Malpighiales</taxon>
        <taxon>Euphorbiaceae</taxon>
        <taxon>Crotonoideae</taxon>
        <taxon>Jatropheae</taxon>
        <taxon>Jatropha</taxon>
    </lineage>
</organism>
<evidence type="ECO:0000313" key="1">
    <source>
        <dbReference type="EMBL" id="KDP22914.1"/>
    </source>
</evidence>
<dbReference type="Proteomes" id="UP000027138">
    <property type="component" value="Unassembled WGS sequence"/>
</dbReference>
<proteinExistence type="predicted"/>
<accession>A0A067JTN7</accession>
<name>A0A067JTN7_JATCU</name>
<evidence type="ECO:0000313" key="2">
    <source>
        <dbReference type="Proteomes" id="UP000027138"/>
    </source>
</evidence>
<dbReference type="AlphaFoldDB" id="A0A067JTN7"/>
<protein>
    <submittedName>
        <fullName evidence="1">Uncharacterized protein</fullName>
    </submittedName>
</protein>